<gene>
    <name evidence="1" type="ORF">ERS852491_04540</name>
</gene>
<reference evidence="1 2" key="1">
    <citation type="submission" date="2015-09" db="EMBL/GenBank/DDBJ databases">
        <authorList>
            <consortium name="Pathogen Informatics"/>
        </authorList>
    </citation>
    <scope>NUCLEOTIDE SEQUENCE [LARGE SCALE GENOMIC DNA]</scope>
    <source>
        <strain evidence="1 2">2789STDY5834876</strain>
    </source>
</reference>
<protein>
    <submittedName>
        <fullName evidence="1">Uncharacterized protein</fullName>
    </submittedName>
</protein>
<dbReference type="AlphaFoldDB" id="A0A174LCP8"/>
<evidence type="ECO:0000313" key="1">
    <source>
        <dbReference type="EMBL" id="CUP20446.1"/>
    </source>
</evidence>
<dbReference type="Proteomes" id="UP000095544">
    <property type="component" value="Unassembled WGS sequence"/>
</dbReference>
<accession>A0A174LCP8</accession>
<evidence type="ECO:0000313" key="2">
    <source>
        <dbReference type="Proteomes" id="UP000095544"/>
    </source>
</evidence>
<dbReference type="EMBL" id="CYZU01000066">
    <property type="protein sequence ID" value="CUP20446.1"/>
    <property type="molecule type" value="Genomic_DNA"/>
</dbReference>
<proteinExistence type="predicted"/>
<dbReference type="STRING" id="39482.ERS852491_04540"/>
<sequence>MSYVPLYTKDSPLYNGEPFSHNLYGYLKEDTY</sequence>
<name>A0A174LCP8_9FIRM</name>
<organism evidence="1 2">
    <name type="scientific">Faecalicatena contorta</name>
    <dbReference type="NCBI Taxonomy" id="39482"/>
    <lineage>
        <taxon>Bacteria</taxon>
        <taxon>Bacillati</taxon>
        <taxon>Bacillota</taxon>
        <taxon>Clostridia</taxon>
        <taxon>Lachnospirales</taxon>
        <taxon>Lachnospiraceae</taxon>
        <taxon>Faecalicatena</taxon>
    </lineage>
</organism>